<comment type="similarity">
    <text evidence="1 7">Belongs to the ABC transporter superfamily.</text>
</comment>
<evidence type="ECO:0000256" key="3">
    <source>
        <dbReference type="ARBA" id="ARBA00022741"/>
    </source>
</evidence>
<dbReference type="InterPro" id="IPR003439">
    <property type="entry name" value="ABC_transporter-like_ATP-bd"/>
</dbReference>
<feature type="domain" description="ABC transporter" evidence="8">
    <location>
        <begin position="30"/>
        <end position="271"/>
    </location>
</feature>
<evidence type="ECO:0000256" key="2">
    <source>
        <dbReference type="ARBA" id="ARBA00022448"/>
    </source>
</evidence>
<dbReference type="GO" id="GO:0006970">
    <property type="term" value="P:response to osmotic stress"/>
    <property type="evidence" value="ECO:0007669"/>
    <property type="project" value="UniProtKB-ARBA"/>
</dbReference>
<keyword evidence="10" id="KW-1185">Reference proteome</keyword>
<dbReference type="Gene3D" id="3.40.50.300">
    <property type="entry name" value="P-loop containing nucleotide triphosphate hydrolases"/>
    <property type="match status" value="1"/>
</dbReference>
<dbReference type="PROSITE" id="PS00211">
    <property type="entry name" value="ABC_TRANSPORTER_1"/>
    <property type="match status" value="1"/>
</dbReference>
<dbReference type="InterPro" id="IPR005892">
    <property type="entry name" value="Gly-betaine_transp_ATP-bd"/>
</dbReference>
<evidence type="ECO:0000259" key="8">
    <source>
        <dbReference type="PROSITE" id="PS50893"/>
    </source>
</evidence>
<dbReference type="GO" id="GO:0031460">
    <property type="term" value="P:glycine betaine transport"/>
    <property type="evidence" value="ECO:0007669"/>
    <property type="project" value="InterPro"/>
</dbReference>
<reference evidence="9 10" key="1">
    <citation type="submission" date="2018-11" db="EMBL/GenBank/DDBJ databases">
        <title>the genome of Mesorhizobium tamadayense DSM 28320.</title>
        <authorList>
            <person name="Gao J."/>
        </authorList>
    </citation>
    <scope>NUCLEOTIDE SEQUENCE [LARGE SCALE GENOMIC DNA]</scope>
    <source>
        <strain evidence="9 10">DSM 28320</strain>
    </source>
</reference>
<evidence type="ECO:0000256" key="4">
    <source>
        <dbReference type="ARBA" id="ARBA00022840"/>
    </source>
</evidence>
<accession>A0A3P3F9Q8</accession>
<dbReference type="GO" id="GO:0005524">
    <property type="term" value="F:ATP binding"/>
    <property type="evidence" value="ECO:0007669"/>
    <property type="project" value="UniProtKB-UniRule"/>
</dbReference>
<evidence type="ECO:0000313" key="9">
    <source>
        <dbReference type="EMBL" id="RRH94258.1"/>
    </source>
</evidence>
<keyword evidence="7" id="KW-1003">Cell membrane</keyword>
<evidence type="ECO:0000256" key="1">
    <source>
        <dbReference type="ARBA" id="ARBA00005417"/>
    </source>
</evidence>
<dbReference type="GO" id="GO:0016887">
    <property type="term" value="F:ATP hydrolysis activity"/>
    <property type="evidence" value="ECO:0007669"/>
    <property type="project" value="UniProtKB-UniRule"/>
</dbReference>
<dbReference type="PROSITE" id="PS50893">
    <property type="entry name" value="ABC_TRANSPORTER_2"/>
    <property type="match status" value="1"/>
</dbReference>
<dbReference type="InterPro" id="IPR027417">
    <property type="entry name" value="P-loop_NTPase"/>
</dbReference>
<evidence type="ECO:0000256" key="6">
    <source>
        <dbReference type="ARBA" id="ARBA00061968"/>
    </source>
</evidence>
<dbReference type="NCBIfam" id="TIGR01186">
    <property type="entry name" value="proV"/>
    <property type="match status" value="1"/>
</dbReference>
<dbReference type="InterPro" id="IPR051921">
    <property type="entry name" value="ABC_osmolyte_uptake_ATP-bind"/>
</dbReference>
<dbReference type="AlphaFoldDB" id="A0A3P3F9Q8"/>
<dbReference type="Pfam" id="PF00005">
    <property type="entry name" value="ABC_tran"/>
    <property type="match status" value="1"/>
</dbReference>
<dbReference type="SMART" id="SM00382">
    <property type="entry name" value="AAA"/>
    <property type="match status" value="1"/>
</dbReference>
<proteinExistence type="inferred from homology"/>
<comment type="catalytic activity">
    <reaction evidence="5">
        <text>a quaternary ammonium(out) + ATP + H2O = a quaternary ammonium(in) + ADP + phosphate + H(+)</text>
        <dbReference type="Rhea" id="RHEA:11036"/>
        <dbReference type="ChEBI" id="CHEBI:15377"/>
        <dbReference type="ChEBI" id="CHEBI:15378"/>
        <dbReference type="ChEBI" id="CHEBI:30616"/>
        <dbReference type="ChEBI" id="CHEBI:35267"/>
        <dbReference type="ChEBI" id="CHEBI:43474"/>
        <dbReference type="ChEBI" id="CHEBI:456216"/>
        <dbReference type="EC" id="7.6.2.9"/>
    </reaction>
    <physiologicalReaction direction="left-to-right" evidence="5">
        <dbReference type="Rhea" id="RHEA:11037"/>
    </physiologicalReaction>
</comment>
<keyword evidence="7" id="KW-0997">Cell inner membrane</keyword>
<dbReference type="Proteomes" id="UP000273786">
    <property type="component" value="Unassembled WGS sequence"/>
</dbReference>
<keyword evidence="3 7" id="KW-0547">Nucleotide-binding</keyword>
<dbReference type="GO" id="GO:0015418">
    <property type="term" value="F:ABC-type quaternary ammonium compound transporting activity"/>
    <property type="evidence" value="ECO:0007669"/>
    <property type="project" value="UniProtKB-EC"/>
</dbReference>
<dbReference type="InterPro" id="IPR003593">
    <property type="entry name" value="AAA+_ATPase"/>
</dbReference>
<evidence type="ECO:0000256" key="7">
    <source>
        <dbReference type="RuleBase" id="RU369116"/>
    </source>
</evidence>
<comment type="subunit">
    <text evidence="6">The complex is probably composed of two ATP-binding proteins (TmoW), two transmembrane proteins (TmoV) and a solute-binding protein (TmoX).</text>
</comment>
<keyword evidence="2 7" id="KW-0813">Transport</keyword>
<comment type="subcellular location">
    <subcellularLocation>
        <location evidence="7">Cell inner membrane</location>
        <topology evidence="7">Peripheral membrane protein</topology>
    </subcellularLocation>
</comment>
<comment type="subunit">
    <text evidence="7">The complex is probably composed of two ATP-binding proteins, two transmembrane proteins and a solute-binding protein.</text>
</comment>
<gene>
    <name evidence="9" type="ORF">EH240_27670</name>
</gene>
<evidence type="ECO:0000256" key="5">
    <source>
        <dbReference type="ARBA" id="ARBA00051811"/>
    </source>
</evidence>
<dbReference type="EMBL" id="RQXT01000044">
    <property type="protein sequence ID" value="RRH94258.1"/>
    <property type="molecule type" value="Genomic_DNA"/>
</dbReference>
<name>A0A3P3F9Q8_9HYPH</name>
<dbReference type="RefSeq" id="WP_125004554.1">
    <property type="nucleotide sequence ID" value="NZ_RQXT01000044.1"/>
</dbReference>
<dbReference type="FunFam" id="3.40.50.300:FF:000201">
    <property type="entry name" value="Glycine betaine/L-proline ABC transporter ATP-binding protein"/>
    <property type="match status" value="1"/>
</dbReference>
<keyword evidence="4 7" id="KW-0067">ATP-binding</keyword>
<dbReference type="CDD" id="cd03294">
    <property type="entry name" value="ABC_Pro_Gly_Betaine"/>
    <property type="match status" value="1"/>
</dbReference>
<dbReference type="OrthoDB" id="9802264at2"/>
<dbReference type="InterPro" id="IPR017871">
    <property type="entry name" value="ABC_transporter-like_CS"/>
</dbReference>
<dbReference type="PANTHER" id="PTHR43869:SF1">
    <property type="entry name" value="GLYCINE BETAINE_PROLINE BETAINE TRANSPORT SYSTEM ATP-BINDING PROTEIN PROV"/>
    <property type="match status" value="1"/>
</dbReference>
<organism evidence="9 10">
    <name type="scientific">Mesorhizobium tamadayense</name>
    <dbReference type="NCBI Taxonomy" id="425306"/>
    <lineage>
        <taxon>Bacteria</taxon>
        <taxon>Pseudomonadati</taxon>
        <taxon>Pseudomonadota</taxon>
        <taxon>Alphaproteobacteria</taxon>
        <taxon>Hyphomicrobiales</taxon>
        <taxon>Phyllobacteriaceae</taxon>
        <taxon>Mesorhizobium</taxon>
    </lineage>
</organism>
<keyword evidence="7" id="KW-0472">Membrane</keyword>
<comment type="caution">
    <text evidence="9">The sequence shown here is derived from an EMBL/GenBank/DDBJ whole genome shotgun (WGS) entry which is preliminary data.</text>
</comment>
<dbReference type="GO" id="GO:0005886">
    <property type="term" value="C:plasma membrane"/>
    <property type="evidence" value="ECO:0007669"/>
    <property type="project" value="UniProtKB-SubCell"/>
</dbReference>
<protein>
    <recommendedName>
        <fullName evidence="7">Quaternary amine transport ATP-binding protein</fullName>
        <ecNumber evidence="7">7.6.2.9</ecNumber>
    </recommendedName>
</protein>
<sequence length="362" mass="39388">MGAPAAEPVIRCDGVWKVFGSKAKEAIRAVKAGELNKAQIRDKLDCVVGVSDATFSVGRGEIFCIMGLSGSGKSTLIRHINRLIEPTDGAIYIEGRNVSAMSAKELRQIRAETIGMVFQNMALMPHRNVRDNVAFALEVRGIAEDKRRQVARQAIEAVELTGWDLKYPDELSGGMQQRVGLARAIAANPSILLMDEPFSALDPLIRHQLQGTFMELSAELHKTTVFITHDLSEAIRIGDRIAIMKDGVLVQIGTPEEIVTNPVDEYVAQFVGGISKLDLVTAAKVMLPLEQYRQTNGSTDTANWPVARPDDKLNTLVNLSIGTAHPILVRDGDVVAGVVTKDALLRGIQGRDHSGPAKREIN</sequence>
<dbReference type="PANTHER" id="PTHR43869">
    <property type="entry name" value="GLYCINE BETAINE/PROLINE BETAINE TRANSPORT SYSTEM ATP-BINDING PROTEIN PROV"/>
    <property type="match status" value="1"/>
</dbReference>
<dbReference type="GO" id="GO:0006865">
    <property type="term" value="P:amino acid transport"/>
    <property type="evidence" value="ECO:0007669"/>
    <property type="project" value="UniProtKB-UniRule"/>
</dbReference>
<evidence type="ECO:0000313" key="10">
    <source>
        <dbReference type="Proteomes" id="UP000273786"/>
    </source>
</evidence>
<dbReference type="SUPFAM" id="SSF52540">
    <property type="entry name" value="P-loop containing nucleoside triphosphate hydrolases"/>
    <property type="match status" value="1"/>
</dbReference>
<dbReference type="EC" id="7.6.2.9" evidence="7"/>